<name>A0A2W5MQF5_ANCNO</name>
<evidence type="ECO:0000313" key="2">
    <source>
        <dbReference type="EMBL" id="PZQ15850.1"/>
    </source>
</evidence>
<evidence type="ECO:0000256" key="1">
    <source>
        <dbReference type="SAM" id="MobiDB-lite"/>
    </source>
</evidence>
<comment type="caution">
    <text evidence="2">The sequence shown here is derived from an EMBL/GenBank/DDBJ whole genome shotgun (WGS) entry which is preliminary data.</text>
</comment>
<dbReference type="AlphaFoldDB" id="A0A2W5MQF5"/>
<sequence>MREEKLIVSQQAATPPSPLPLAGEGKGEGASSRLALSGRSLIRPSAGAAGHLLPQAGEGKTFFWINLAQRRAALS</sequence>
<accession>A0A2W5MQF5</accession>
<evidence type="ECO:0000313" key="3">
    <source>
        <dbReference type="Proteomes" id="UP000249577"/>
    </source>
</evidence>
<protein>
    <submittedName>
        <fullName evidence="2">Uncharacterized protein</fullName>
    </submittedName>
</protein>
<gene>
    <name evidence="2" type="ORF">DI565_08435</name>
</gene>
<reference evidence="2 3" key="1">
    <citation type="submission" date="2017-08" db="EMBL/GenBank/DDBJ databases">
        <title>Infants hospitalized years apart are colonized by the same room-sourced microbial strains.</title>
        <authorList>
            <person name="Brooks B."/>
            <person name="Olm M.R."/>
            <person name="Firek B.A."/>
            <person name="Baker R."/>
            <person name="Thomas B.C."/>
            <person name="Morowitz M.J."/>
            <person name="Banfield J.F."/>
        </authorList>
    </citation>
    <scope>NUCLEOTIDE SEQUENCE [LARGE SCALE GENOMIC DNA]</scope>
    <source>
        <strain evidence="2">S2_005_003_R2_43</strain>
    </source>
</reference>
<proteinExistence type="predicted"/>
<organism evidence="2 3">
    <name type="scientific">Ancylobacter novellus</name>
    <name type="common">Thiobacillus novellus</name>
    <dbReference type="NCBI Taxonomy" id="921"/>
    <lineage>
        <taxon>Bacteria</taxon>
        <taxon>Pseudomonadati</taxon>
        <taxon>Pseudomonadota</taxon>
        <taxon>Alphaproteobacteria</taxon>
        <taxon>Hyphomicrobiales</taxon>
        <taxon>Xanthobacteraceae</taxon>
        <taxon>Ancylobacter</taxon>
    </lineage>
</organism>
<dbReference type="EMBL" id="QFPN01000004">
    <property type="protein sequence ID" value="PZQ15850.1"/>
    <property type="molecule type" value="Genomic_DNA"/>
</dbReference>
<dbReference type="Proteomes" id="UP000249577">
    <property type="component" value="Unassembled WGS sequence"/>
</dbReference>
<feature type="region of interest" description="Disordered" evidence="1">
    <location>
        <begin position="1"/>
        <end position="33"/>
    </location>
</feature>